<protein>
    <submittedName>
        <fullName evidence="1">Putative secreted protein</fullName>
    </submittedName>
</protein>
<dbReference type="AlphaFoldDB" id="A0A2M4DJ96"/>
<dbReference type="EMBL" id="GGFL01013452">
    <property type="protein sequence ID" value="MBW77630.1"/>
    <property type="molecule type" value="Transcribed_RNA"/>
</dbReference>
<sequence>MATIPSMSPFPVHRMRAATTVMLIFASRVPLMASTCTGTVNFIARRFTGGSYGVRWRWSMATLLVRLTFDLEILSFVLRGSYVFSTTGGLHARCRGSNGDSTLR</sequence>
<evidence type="ECO:0000313" key="1">
    <source>
        <dbReference type="EMBL" id="MBW77630.1"/>
    </source>
</evidence>
<reference evidence="1" key="1">
    <citation type="submission" date="2018-01" db="EMBL/GenBank/DDBJ databases">
        <title>An insight into the sialome of Amazonian anophelines.</title>
        <authorList>
            <person name="Ribeiro J.M."/>
            <person name="Scarpassa V."/>
            <person name="Calvo E."/>
        </authorList>
    </citation>
    <scope>NUCLEOTIDE SEQUENCE</scope>
</reference>
<name>A0A2M4DJ96_ANODA</name>
<proteinExistence type="predicted"/>
<accession>A0A2M4DJ96</accession>
<organism evidence="1">
    <name type="scientific">Anopheles darlingi</name>
    <name type="common">Mosquito</name>
    <dbReference type="NCBI Taxonomy" id="43151"/>
    <lineage>
        <taxon>Eukaryota</taxon>
        <taxon>Metazoa</taxon>
        <taxon>Ecdysozoa</taxon>
        <taxon>Arthropoda</taxon>
        <taxon>Hexapoda</taxon>
        <taxon>Insecta</taxon>
        <taxon>Pterygota</taxon>
        <taxon>Neoptera</taxon>
        <taxon>Endopterygota</taxon>
        <taxon>Diptera</taxon>
        <taxon>Nematocera</taxon>
        <taxon>Culicoidea</taxon>
        <taxon>Culicidae</taxon>
        <taxon>Anophelinae</taxon>
        <taxon>Anopheles</taxon>
    </lineage>
</organism>